<protein>
    <submittedName>
        <fullName evidence="7">Uncharacterized protein</fullName>
    </submittedName>
</protein>
<dbReference type="EMBL" id="LXLI01000028">
    <property type="protein sequence ID" value="OFC91215.1"/>
    <property type="molecule type" value="Genomic_DNA"/>
</dbReference>
<accession>A0A0B5P1Z3</accession>
<evidence type="ECO:0000313" key="4">
    <source>
        <dbReference type="EMBL" id="PFM88095.1"/>
    </source>
</evidence>
<evidence type="ECO:0000313" key="11">
    <source>
        <dbReference type="Proteomes" id="UP000223445"/>
    </source>
</evidence>
<dbReference type="EMBL" id="SMDG01000034">
    <property type="protein sequence ID" value="TCW45016.1"/>
    <property type="molecule type" value="Genomic_DNA"/>
</dbReference>
<dbReference type="Proteomes" id="UP000223445">
    <property type="component" value="Unassembled WGS sequence"/>
</dbReference>
<organism evidence="7 13">
    <name type="scientific">Bacillus thuringiensis</name>
    <dbReference type="NCBI Taxonomy" id="1428"/>
    <lineage>
        <taxon>Bacteria</taxon>
        <taxon>Bacillati</taxon>
        <taxon>Bacillota</taxon>
        <taxon>Bacilli</taxon>
        <taxon>Bacillales</taxon>
        <taxon>Bacillaceae</taxon>
        <taxon>Bacillus</taxon>
        <taxon>Bacillus cereus group</taxon>
    </lineage>
</organism>
<dbReference type="Proteomes" id="UP000175994">
    <property type="component" value="Unassembled WGS sequence"/>
</dbReference>
<geneLocation type="plasmid" evidence="1 8">
    <name>1</name>
</geneLocation>
<reference evidence="10 11" key="3">
    <citation type="submission" date="2017-09" db="EMBL/GenBank/DDBJ databases">
        <title>Large-scale bioinformatics analysis of Bacillus genomes uncovers conserved roles of natural products in bacterial physiology.</title>
        <authorList>
            <consortium name="Agbiome Team Llc"/>
            <person name="Bleich R.M."/>
            <person name="Grubbs K.J."/>
            <person name="Santa Maria K.C."/>
            <person name="Allen S.E."/>
            <person name="Farag S."/>
            <person name="Shank E.A."/>
            <person name="Bowers A."/>
        </authorList>
    </citation>
    <scope>NUCLEOTIDE SEQUENCE [LARGE SCALE GENOMIC DNA]</scope>
    <source>
        <strain evidence="6 11">AFS030179</strain>
        <strain evidence="5 10">AFS060060</strain>
        <strain evidence="4 12">AFS077661</strain>
    </source>
</reference>
<reference evidence="3 9" key="2">
    <citation type="submission" date="2016-04" db="EMBL/GenBank/DDBJ databases">
        <title>Bacillus thuringiensis and Bacillus weihenstephanensis as novel biocontrol agents of wilt causing Verticillium species.</title>
        <authorList>
            <person name="Hollensteiner J."/>
            <person name="Wemheuer F."/>
            <person name="Harting R."/>
            <person name="Kolarzyk A."/>
            <person name="Diaz-Valerio S."/>
            <person name="Poehlein A."/>
            <person name="Brzuszkiewicz E."/>
            <person name="Nesemann K."/>
            <person name="Braus-Stromeyer S."/>
            <person name="Braus G."/>
            <person name="Daniel R."/>
            <person name="Liesegang H."/>
        </authorList>
    </citation>
    <scope>NUCLEOTIDE SEQUENCE [LARGE SCALE GENOMIC DNA]</scope>
    <source>
        <strain evidence="3 9">GOE4</strain>
    </source>
</reference>
<evidence type="ECO:0000313" key="3">
    <source>
        <dbReference type="EMBL" id="OFC91215.1"/>
    </source>
</evidence>
<reference evidence="7 13" key="4">
    <citation type="submission" date="2019-03" db="EMBL/GenBank/DDBJ databases">
        <title>Above-ground endophytic microbial communities from plants in different locations in the United States.</title>
        <authorList>
            <person name="Frank C."/>
        </authorList>
    </citation>
    <scope>NUCLEOTIDE SEQUENCE [LARGE SCALE GENOMIC DNA]</scope>
    <source>
        <strain evidence="7 13">LP_2_YM</strain>
    </source>
</reference>
<dbReference type="EMBL" id="NUPM01000021">
    <property type="protein sequence ID" value="PGZ01040.1"/>
    <property type="molecule type" value="Genomic_DNA"/>
</dbReference>
<dbReference type="EMBL" id="NVDU01000048">
    <property type="protein sequence ID" value="PFV28055.1"/>
    <property type="molecule type" value="Genomic_DNA"/>
</dbReference>
<evidence type="ECO:0000313" key="10">
    <source>
        <dbReference type="Proteomes" id="UP000223366"/>
    </source>
</evidence>
<sequence>MEILGLDPRALATLGALEYTNRRNKLIEDSENNIYECKEIKEILQSLPKEKQIEVLENQAHFEAVAKMIEQNNLILLEQMKALQLIQK</sequence>
<dbReference type="Proteomes" id="UP000223366">
    <property type="component" value="Unassembled WGS sequence"/>
</dbReference>
<reference evidence="2" key="5">
    <citation type="submission" date="2019-07" db="EMBL/GenBank/DDBJ databases">
        <authorList>
            <person name="Lazarte J.N."/>
            <person name="Poliero A."/>
            <person name="Beron C."/>
        </authorList>
    </citation>
    <scope>NUCLEOTIDE SEQUENCE</scope>
    <source>
        <strain evidence="2">FCC7</strain>
    </source>
</reference>
<dbReference type="EMBL" id="CP009336">
    <property type="protein sequence ID" value="AJG79677.1"/>
    <property type="molecule type" value="Genomic_DNA"/>
</dbReference>
<dbReference type="EMBL" id="VIXF01000006">
    <property type="protein sequence ID" value="MBN9901407.1"/>
    <property type="molecule type" value="Genomic_DNA"/>
</dbReference>
<evidence type="ECO:0000313" key="5">
    <source>
        <dbReference type="EMBL" id="PFV28055.1"/>
    </source>
</evidence>
<proteinExistence type="predicted"/>
<dbReference type="AlphaFoldDB" id="A0A0B5P1Z3"/>
<dbReference type="KEGG" id="btw:BF38_5452"/>
<evidence type="ECO:0000313" key="7">
    <source>
        <dbReference type="EMBL" id="TCW45016.1"/>
    </source>
</evidence>
<dbReference type="Proteomes" id="UP000223839">
    <property type="component" value="Unassembled WGS sequence"/>
</dbReference>
<evidence type="ECO:0000313" key="8">
    <source>
        <dbReference type="Proteomes" id="UP000031876"/>
    </source>
</evidence>
<evidence type="ECO:0000313" key="6">
    <source>
        <dbReference type="EMBL" id="PGZ01040.1"/>
    </source>
</evidence>
<reference evidence="2" key="6">
    <citation type="journal article" date="2021" name="J. Invertebr. Pathol.">
        <title>Molecular characterization of a Bacillus thuringiensis strain from Argentina, toxic against Lepidoptera and Coleoptera, based on its whole-genome and Cry protein analysis.</title>
        <authorList>
            <person name="Nicolas Lazarte J."/>
            <person name="Pia Valacco M."/>
            <person name="Moreno S."/>
            <person name="Salerno G.L."/>
            <person name="Beron C.M."/>
        </authorList>
    </citation>
    <scope>NUCLEOTIDE SEQUENCE</scope>
    <source>
        <strain evidence="2">FCC7</strain>
    </source>
</reference>
<reference evidence="1 8" key="1">
    <citation type="journal article" date="2015" name="Genome Announc.">
        <title>Complete genome sequences for 35 biothreat assay-relevant bacillus species.</title>
        <authorList>
            <person name="Johnson S.L."/>
            <person name="Daligault H.E."/>
            <person name="Davenport K.W."/>
            <person name="Jaissle J."/>
            <person name="Frey K.G."/>
            <person name="Ladner J.T."/>
            <person name="Broomall S.M."/>
            <person name="Bishop-Lilly K.A."/>
            <person name="Bruce D.C."/>
            <person name="Gibbons H.S."/>
            <person name="Coyne S.R."/>
            <person name="Lo C.C."/>
            <person name="Meincke L."/>
            <person name="Munk A.C."/>
            <person name="Koroleva G.I."/>
            <person name="Rosenzweig C.N."/>
            <person name="Palacios G.F."/>
            <person name="Redden C.L."/>
            <person name="Minogue T.D."/>
            <person name="Chain P.S."/>
        </authorList>
    </citation>
    <scope>NUCLEOTIDE SEQUENCE [LARGE SCALE GENOMIC DNA]</scope>
    <source>
        <strain evidence="1 8">HD1011</strain>
        <plasmid evidence="1 8">1</plasmid>
    </source>
</reference>
<evidence type="ECO:0000313" key="1">
    <source>
        <dbReference type="EMBL" id="AJG79677.1"/>
    </source>
</evidence>
<dbReference type="Proteomes" id="UP000295285">
    <property type="component" value="Unassembled WGS sequence"/>
</dbReference>
<evidence type="ECO:0000313" key="12">
    <source>
        <dbReference type="Proteomes" id="UP000223839"/>
    </source>
</evidence>
<dbReference type="EMBL" id="NUYG01000047">
    <property type="protein sequence ID" value="PFM88095.1"/>
    <property type="molecule type" value="Genomic_DNA"/>
</dbReference>
<name>A0A0B5P1Z3_BACTU</name>
<evidence type="ECO:0000313" key="2">
    <source>
        <dbReference type="EMBL" id="MBN9901407.1"/>
    </source>
</evidence>
<gene>
    <name evidence="1" type="ORF">BF38_5452</name>
    <name evidence="3" type="ORF">BTGOE4_37150</name>
    <name evidence="6" type="ORF">COE48_22990</name>
    <name evidence="4" type="ORF">COJ61_22365</name>
    <name evidence="5" type="ORF">COK99_22065</name>
    <name evidence="7" type="ORF">EC910_13411</name>
    <name evidence="2" type="ORF">FME64_29425</name>
</gene>
<evidence type="ECO:0000313" key="13">
    <source>
        <dbReference type="Proteomes" id="UP000295285"/>
    </source>
</evidence>
<dbReference type="RefSeq" id="WP_000404243.1">
    <property type="nucleotide sequence ID" value="NZ_CP014283.1"/>
</dbReference>
<dbReference type="Proteomes" id="UP000775627">
    <property type="component" value="Unassembled WGS sequence"/>
</dbReference>
<evidence type="ECO:0000313" key="9">
    <source>
        <dbReference type="Proteomes" id="UP000175994"/>
    </source>
</evidence>
<keyword evidence="1" id="KW-0614">Plasmid</keyword>
<dbReference type="Proteomes" id="UP000031876">
    <property type="component" value="Plasmid 1"/>
</dbReference>